<evidence type="ECO:0000256" key="3">
    <source>
        <dbReference type="ARBA" id="ARBA00022833"/>
    </source>
</evidence>
<dbReference type="Proteomes" id="UP000030765">
    <property type="component" value="Unassembled WGS sequence"/>
</dbReference>
<dbReference type="EMBL" id="KE525338">
    <property type="protein sequence ID" value="KFB48130.1"/>
    <property type="molecule type" value="Genomic_DNA"/>
</dbReference>
<feature type="region of interest" description="Disordered" evidence="6">
    <location>
        <begin position="181"/>
        <end position="219"/>
    </location>
</feature>
<dbReference type="GO" id="GO:0007409">
    <property type="term" value="P:axonogenesis"/>
    <property type="evidence" value="ECO:0007669"/>
    <property type="project" value="TreeGrafter"/>
</dbReference>
<dbReference type="PROSITE" id="PS00478">
    <property type="entry name" value="LIM_DOMAIN_1"/>
    <property type="match status" value="1"/>
</dbReference>
<feature type="domain" description="LIM zinc-binding" evidence="7">
    <location>
        <begin position="53"/>
        <end position="115"/>
    </location>
</feature>
<feature type="compositionally biased region" description="Low complexity" evidence="6">
    <location>
        <begin position="190"/>
        <end position="219"/>
    </location>
</feature>
<evidence type="ECO:0000313" key="8">
    <source>
        <dbReference type="EMBL" id="KFB48130.1"/>
    </source>
</evidence>
<evidence type="ECO:0000256" key="1">
    <source>
        <dbReference type="ARBA" id="ARBA00004123"/>
    </source>
</evidence>
<dbReference type="Gene3D" id="2.10.110.10">
    <property type="entry name" value="Cysteine Rich Protein"/>
    <property type="match status" value="2"/>
</dbReference>
<dbReference type="FunFam" id="2.10.110.10:FF:000056">
    <property type="entry name" value="insulin gene enhancer protein ISL-1"/>
    <property type="match status" value="1"/>
</dbReference>
<evidence type="ECO:0000259" key="7">
    <source>
        <dbReference type="PROSITE" id="PS50023"/>
    </source>
</evidence>
<reference evidence="8 10" key="1">
    <citation type="journal article" date="2014" name="BMC Genomics">
        <title>Genome sequence of Anopheles sinensis provides insight into genetics basis of mosquito competence for malaria parasites.</title>
        <authorList>
            <person name="Zhou D."/>
            <person name="Zhang D."/>
            <person name="Ding G."/>
            <person name="Shi L."/>
            <person name="Hou Q."/>
            <person name="Ye Y."/>
            <person name="Xu Y."/>
            <person name="Zhou H."/>
            <person name="Xiong C."/>
            <person name="Li S."/>
            <person name="Yu J."/>
            <person name="Hong S."/>
            <person name="Yu X."/>
            <person name="Zou P."/>
            <person name="Chen C."/>
            <person name="Chang X."/>
            <person name="Wang W."/>
            <person name="Lv Y."/>
            <person name="Sun Y."/>
            <person name="Ma L."/>
            <person name="Shen B."/>
            <person name="Zhu C."/>
        </authorList>
    </citation>
    <scope>NUCLEOTIDE SEQUENCE [LARGE SCALE GENOMIC DNA]</scope>
</reference>
<dbReference type="VEuPathDB" id="VectorBase:ASIS002036"/>
<feature type="domain" description="LIM zinc-binding" evidence="7">
    <location>
        <begin position="116"/>
        <end position="178"/>
    </location>
</feature>
<evidence type="ECO:0000313" key="9">
    <source>
        <dbReference type="EnsemblMetazoa" id="ASIC016192-PA"/>
    </source>
</evidence>
<keyword evidence="10" id="KW-1185">Reference proteome</keyword>
<accession>A0A084WD36</accession>
<dbReference type="GO" id="GO:0046872">
    <property type="term" value="F:metal ion binding"/>
    <property type="evidence" value="ECO:0007669"/>
    <property type="project" value="UniProtKB-KW"/>
</dbReference>
<evidence type="ECO:0000256" key="6">
    <source>
        <dbReference type="SAM" id="MobiDB-lite"/>
    </source>
</evidence>
<keyword evidence="3 5" id="KW-0862">Zinc</keyword>
<protein>
    <submittedName>
        <fullName evidence="8">AGAP010209-PA-like protein</fullName>
    </submittedName>
</protein>
<dbReference type="CDD" id="cd09374">
    <property type="entry name" value="LIM2_Isl"/>
    <property type="match status" value="1"/>
</dbReference>
<dbReference type="Pfam" id="PF00412">
    <property type="entry name" value="LIM"/>
    <property type="match status" value="2"/>
</dbReference>
<name>A0A084WD36_ANOSI</name>
<dbReference type="PROSITE" id="PS50023">
    <property type="entry name" value="LIM_DOMAIN_2"/>
    <property type="match status" value="2"/>
</dbReference>
<dbReference type="GO" id="GO:0000981">
    <property type="term" value="F:DNA-binding transcription factor activity, RNA polymerase II-specific"/>
    <property type="evidence" value="ECO:0007669"/>
    <property type="project" value="InterPro"/>
</dbReference>
<organism evidence="8">
    <name type="scientific">Anopheles sinensis</name>
    <name type="common">Mosquito</name>
    <dbReference type="NCBI Taxonomy" id="74873"/>
    <lineage>
        <taxon>Eukaryota</taxon>
        <taxon>Metazoa</taxon>
        <taxon>Ecdysozoa</taxon>
        <taxon>Arthropoda</taxon>
        <taxon>Hexapoda</taxon>
        <taxon>Insecta</taxon>
        <taxon>Pterygota</taxon>
        <taxon>Neoptera</taxon>
        <taxon>Endopterygota</taxon>
        <taxon>Diptera</taxon>
        <taxon>Nematocera</taxon>
        <taxon>Culicoidea</taxon>
        <taxon>Culicidae</taxon>
        <taxon>Anophelinae</taxon>
        <taxon>Anopheles</taxon>
    </lineage>
</organism>
<dbReference type="PANTHER" id="PTHR24204">
    <property type="entry name" value="INSULIN GENE ENHANCER PROTEIN"/>
    <property type="match status" value="1"/>
</dbReference>
<dbReference type="FunFam" id="2.10.110.10:FF:000034">
    <property type="entry name" value="Insulin gene enhancer protein ISL"/>
    <property type="match status" value="1"/>
</dbReference>
<dbReference type="VEuPathDB" id="VectorBase:ASIC016192"/>
<dbReference type="InterPro" id="IPR047244">
    <property type="entry name" value="ISL1/2-like_LIM1"/>
</dbReference>
<keyword evidence="4 5" id="KW-0440">LIM domain</keyword>
<evidence type="ECO:0000313" key="10">
    <source>
        <dbReference type="Proteomes" id="UP000030765"/>
    </source>
</evidence>
<reference evidence="9" key="2">
    <citation type="submission" date="2020-05" db="UniProtKB">
        <authorList>
            <consortium name="EnsemblMetazoa"/>
        </authorList>
    </citation>
    <scope>IDENTIFICATION</scope>
</reference>
<dbReference type="GO" id="GO:0048665">
    <property type="term" value="P:neuron fate specification"/>
    <property type="evidence" value="ECO:0007669"/>
    <property type="project" value="InterPro"/>
</dbReference>
<comment type="subcellular location">
    <subcellularLocation>
        <location evidence="1">Nucleus</location>
    </subcellularLocation>
</comment>
<dbReference type="SUPFAM" id="SSF57716">
    <property type="entry name" value="Glucocorticoid receptor-like (DNA-binding domain)"/>
    <property type="match status" value="2"/>
</dbReference>
<evidence type="ECO:0000256" key="5">
    <source>
        <dbReference type="PROSITE-ProRule" id="PRU00125"/>
    </source>
</evidence>
<keyword evidence="2 5" id="KW-0479">Metal-binding</keyword>
<dbReference type="GO" id="GO:0045944">
    <property type="term" value="P:positive regulation of transcription by RNA polymerase II"/>
    <property type="evidence" value="ECO:0007669"/>
    <property type="project" value="InterPro"/>
</dbReference>
<evidence type="ECO:0000256" key="4">
    <source>
        <dbReference type="ARBA" id="ARBA00023038"/>
    </source>
</evidence>
<dbReference type="EnsemblMetazoa" id="ASIC016192-RA">
    <property type="protein sequence ID" value="ASIC016192-PA"/>
    <property type="gene ID" value="ASIC016192"/>
</dbReference>
<dbReference type="PANTHER" id="PTHR24204:SF8">
    <property type="entry name" value="TAILUP, ISOFORM A"/>
    <property type="match status" value="1"/>
</dbReference>
<dbReference type="InterPro" id="IPR001781">
    <property type="entry name" value="Znf_LIM"/>
</dbReference>
<dbReference type="EMBL" id="ATLV01022928">
    <property type="status" value="NOT_ANNOTATED_CDS"/>
    <property type="molecule type" value="Genomic_DNA"/>
</dbReference>
<dbReference type="GO" id="GO:0005634">
    <property type="term" value="C:nucleus"/>
    <property type="evidence" value="ECO:0007669"/>
    <property type="project" value="UniProtKB-SubCell"/>
</dbReference>
<dbReference type="STRING" id="74873.A0A084WD36"/>
<dbReference type="SMART" id="SM00132">
    <property type="entry name" value="LIM"/>
    <property type="match status" value="2"/>
</dbReference>
<dbReference type="EMBL" id="ATLV01022927">
    <property type="status" value="NOT_ANNOTATED_CDS"/>
    <property type="molecule type" value="Genomic_DNA"/>
</dbReference>
<dbReference type="CDD" id="cd09366">
    <property type="entry name" value="LIM1_Isl"/>
    <property type="match status" value="1"/>
</dbReference>
<sequence length="478" mass="52980">MAEIGGPLAHQLPLHNHRGGLVQPSLVMNHHLDSLDSSGCHGPNIHPKKERLSLCVGCGGQIHDQYILRVAPDLEWHAACLKCQECRQFLDESCTCFVRDGKTYCKRDYVRLFGTKCDKCGSSFSKNDFVMRAKTKIYHIECFRCSACARQLIPGDEFALRDGGSLYCKEDHDHLEKTTQNGLIAGVEPNNNISGNANNNNISSTNNNNNSLSNNNHSSELGSMSGVCHTIKQHKEMPPNPPASSRRHRHLVKCFAGKYCLRTFRASGLRRKRVRPRGNPHRRTDDDNVQLRAGPIRYRSLPPATLSPAPANAAKCPVSVFILPVFLRRASPRLSFRLRPVVRSRNFHATAAAGKLPPQAFESAQPRVGFFLSFGLTKAKECRSCGEHRKTNASNRMLQPGVLILVQFEAYVLPPLRCFFAAVIAGWRLLKASRRSILEPSLVAPDQPAKSPLRRHGSTSTGYLSPAPPIIVCSPKCT</sequence>
<gene>
    <name evidence="8" type="ORF">ZHAS_00016192</name>
</gene>
<dbReference type="InterPro" id="IPR047169">
    <property type="entry name" value="ISL1/2-like"/>
</dbReference>
<dbReference type="AlphaFoldDB" id="A0A084WD36"/>
<proteinExistence type="predicted"/>
<evidence type="ECO:0000256" key="2">
    <source>
        <dbReference type="ARBA" id="ARBA00022723"/>
    </source>
</evidence>
<dbReference type="OrthoDB" id="125004at2759"/>